<evidence type="ECO:0000256" key="11">
    <source>
        <dbReference type="SAM" id="MobiDB-lite"/>
    </source>
</evidence>
<dbReference type="GO" id="GO:0000981">
    <property type="term" value="F:DNA-binding transcription factor activity, RNA polymerase II-specific"/>
    <property type="evidence" value="ECO:0007669"/>
    <property type="project" value="TreeGrafter"/>
</dbReference>
<feature type="domain" description="C2H2-type" evidence="12">
    <location>
        <begin position="569"/>
        <end position="596"/>
    </location>
</feature>
<evidence type="ECO:0000256" key="6">
    <source>
        <dbReference type="ARBA" id="ARBA00023015"/>
    </source>
</evidence>
<dbReference type="PANTHER" id="PTHR46105">
    <property type="entry name" value="AGAP004733-PA"/>
    <property type="match status" value="1"/>
</dbReference>
<keyword evidence="5" id="KW-0862">Zinc</keyword>
<keyword evidence="6" id="KW-0805">Transcription regulation</keyword>
<evidence type="ECO:0000259" key="12">
    <source>
        <dbReference type="PROSITE" id="PS50157"/>
    </source>
</evidence>
<dbReference type="PROSITE" id="PS50157">
    <property type="entry name" value="ZINC_FINGER_C2H2_2"/>
    <property type="match status" value="3"/>
</dbReference>
<keyword evidence="8" id="KW-0804">Transcription</keyword>
<dbReference type="Gene3D" id="3.30.160.60">
    <property type="entry name" value="Classic Zinc Finger"/>
    <property type="match status" value="2"/>
</dbReference>
<evidence type="ECO:0000256" key="2">
    <source>
        <dbReference type="ARBA" id="ARBA00022723"/>
    </source>
</evidence>
<evidence type="ECO:0000313" key="13">
    <source>
        <dbReference type="Ensembl" id="ENSJHYP00000010407.1"/>
    </source>
</evidence>
<keyword evidence="7" id="KW-0238">DNA-binding</keyword>
<evidence type="ECO:0000256" key="10">
    <source>
        <dbReference type="PROSITE-ProRule" id="PRU00042"/>
    </source>
</evidence>
<dbReference type="SMART" id="SM00355">
    <property type="entry name" value="ZnF_C2H2"/>
    <property type="match status" value="5"/>
</dbReference>
<feature type="domain" description="C2H2-type" evidence="12">
    <location>
        <begin position="810"/>
        <end position="838"/>
    </location>
</feature>
<evidence type="ECO:0000256" key="1">
    <source>
        <dbReference type="ARBA" id="ARBA00004123"/>
    </source>
</evidence>
<keyword evidence="2" id="KW-0479">Metal-binding</keyword>
<dbReference type="AlphaFoldDB" id="A0A8C5IX39"/>
<dbReference type="GO" id="GO:0000978">
    <property type="term" value="F:RNA polymerase II cis-regulatory region sequence-specific DNA binding"/>
    <property type="evidence" value="ECO:0007669"/>
    <property type="project" value="TreeGrafter"/>
</dbReference>
<dbReference type="InterPro" id="IPR013087">
    <property type="entry name" value="Znf_C2H2_type"/>
</dbReference>
<feature type="region of interest" description="Disordered" evidence="11">
    <location>
        <begin position="252"/>
        <end position="272"/>
    </location>
</feature>
<dbReference type="Ensembl" id="ENSJHYT00000012578.1">
    <property type="protein sequence ID" value="ENSJHYP00000010402.1"/>
    <property type="gene ID" value="ENSJHYG00000008168.1"/>
</dbReference>
<evidence type="ECO:0000256" key="3">
    <source>
        <dbReference type="ARBA" id="ARBA00022737"/>
    </source>
</evidence>
<dbReference type="FunFam" id="3.30.160.60:FF:000946">
    <property type="entry name" value="Zinc finger protein 438"/>
    <property type="match status" value="1"/>
</dbReference>
<feature type="region of interest" description="Disordered" evidence="11">
    <location>
        <begin position="386"/>
        <end position="428"/>
    </location>
</feature>
<feature type="domain" description="C2H2-type" evidence="12">
    <location>
        <begin position="541"/>
        <end position="568"/>
    </location>
</feature>
<dbReference type="Proteomes" id="UP000694408">
    <property type="component" value="Unplaced"/>
</dbReference>
<protein>
    <submittedName>
        <fullName evidence="13">Zinc finger protein 438</fullName>
    </submittedName>
</protein>
<dbReference type="InterPro" id="IPR036236">
    <property type="entry name" value="Znf_C2H2_sf"/>
</dbReference>
<dbReference type="OMA" id="APFWKQH"/>
<organism evidence="13 14">
    <name type="scientific">Junco hyemalis</name>
    <name type="common">Dark-eyed junco</name>
    <dbReference type="NCBI Taxonomy" id="40217"/>
    <lineage>
        <taxon>Eukaryota</taxon>
        <taxon>Metazoa</taxon>
        <taxon>Chordata</taxon>
        <taxon>Craniata</taxon>
        <taxon>Vertebrata</taxon>
        <taxon>Euteleostomi</taxon>
        <taxon>Archelosauria</taxon>
        <taxon>Archosauria</taxon>
        <taxon>Dinosauria</taxon>
        <taxon>Saurischia</taxon>
        <taxon>Theropoda</taxon>
        <taxon>Coelurosauria</taxon>
        <taxon>Aves</taxon>
        <taxon>Neognathae</taxon>
        <taxon>Neoaves</taxon>
        <taxon>Telluraves</taxon>
        <taxon>Australaves</taxon>
        <taxon>Passeriformes</taxon>
        <taxon>Passerellidae</taxon>
        <taxon>Junco</taxon>
    </lineage>
</organism>
<reference evidence="13" key="1">
    <citation type="submission" date="2025-05" db="UniProtKB">
        <authorList>
            <consortium name="Ensembl"/>
        </authorList>
    </citation>
    <scope>IDENTIFICATION</scope>
</reference>
<dbReference type="SUPFAM" id="SSF57667">
    <property type="entry name" value="beta-beta-alpha zinc fingers"/>
    <property type="match status" value="1"/>
</dbReference>
<dbReference type="Ensembl" id="ENSJHYT00000012584.1">
    <property type="protein sequence ID" value="ENSJHYP00000010407.1"/>
    <property type="gene ID" value="ENSJHYG00000008168.1"/>
</dbReference>
<evidence type="ECO:0000256" key="5">
    <source>
        <dbReference type="ARBA" id="ARBA00022833"/>
    </source>
</evidence>
<dbReference type="Ensembl" id="ENSJHYT00000012577.1">
    <property type="protein sequence ID" value="ENSJHYP00000010401.1"/>
    <property type="gene ID" value="ENSJHYG00000008168.1"/>
</dbReference>
<proteinExistence type="predicted"/>
<dbReference type="GO" id="GO:0008270">
    <property type="term" value="F:zinc ion binding"/>
    <property type="evidence" value="ECO:0007669"/>
    <property type="project" value="UniProtKB-KW"/>
</dbReference>
<dbReference type="PROSITE" id="PS00028">
    <property type="entry name" value="ZINC_FINGER_C2H2_1"/>
    <property type="match status" value="4"/>
</dbReference>
<keyword evidence="3" id="KW-0677">Repeat</keyword>
<keyword evidence="14" id="KW-1185">Reference proteome</keyword>
<evidence type="ECO:0000256" key="4">
    <source>
        <dbReference type="ARBA" id="ARBA00022771"/>
    </source>
</evidence>
<sequence>MQNPLTVSAGGVFLHANPAEKHCVQQSMLGQQNQETCAGKTVSTDKQKCPSDIIQSFQKKSQFRTIAPKMVPKILTSGVVSCLQSSLPEPMTPISASGSKPLVVPAQNYAVMQLAAHKGTFSLLAVPCVAPALTQQVQQSAVAPSENLKLPIPRYQSVRNKLLSDKKLTQISGLSARNKILTKALTSSQTSPMPALHEDYPEAHCSSDSAEQGMVADCDSAEIGVATLMNKSNCVESRSLLMNKAKIASNNISGPSVVEDSPSKPASKTNPMKLSLHSVKTALETTRESFLTSEKLKEKPTNSASPVAVLSPTVFGSTIQMTPSAPKGKLPILPYSRMKNSVFCKSKQNINVMDIPDHSLKSECEKIPFLMKTKAFDKQLGVSFTQDPKQSIGKNTFSPPSKEDDVDTLANLSSATSKRRGRRKRAPEDLLAFQAKRRKCIINKFREGRERAKVDIEAPEDNKAGAVTRYRSIRPKPVVLVQALAPLTPAAIVAAPSRGQDSFFNGSLPNKCVSSKHSDAASAKSSNLSRNARSAVLRVVHRCHVCNHGFRLKHHLKDHMNTHTRRRPYSCRICKKAYMHSGSLSTHMKLHHSEGKSKKLVCCEFCAKVFGHAKVYFGHLREVHRVVISTEPYSSEQQVQDTSKKRDRNIKEAEEAAERGNKCNFEDLFHDPGGVKLQVKCGRCQFIAESFGEMKFHLLCCHGEEIQGRVKEEVLQESRGAKGKLVKHTSHVWKQHNERRHLAQCSAHQEELYNVPKPKRQLFFHHQNNVNIIPKIEPTESGSSEASKEMQNVGFGTQRKKIEFCSKAGYNCILCKQLFARKEDLCNHWQSHHNCEDPSTLWTIFTLVSKQGIIEFSDNGDY</sequence>
<evidence type="ECO:0000256" key="7">
    <source>
        <dbReference type="ARBA" id="ARBA00023125"/>
    </source>
</evidence>
<keyword evidence="4 10" id="KW-0863">Zinc-finger</keyword>
<name>A0A8C5IX39_JUNHY</name>
<evidence type="ECO:0000256" key="9">
    <source>
        <dbReference type="ARBA" id="ARBA00023242"/>
    </source>
</evidence>
<dbReference type="PANTHER" id="PTHR46105:SF5">
    <property type="entry name" value="ZINC FINGER AND BTB DOMAIN-CONTAINING PROTEIN 44 ISOFORM X1"/>
    <property type="match status" value="1"/>
</dbReference>
<dbReference type="InterPro" id="IPR050457">
    <property type="entry name" value="ZnFinger_BTB_dom_contain"/>
</dbReference>
<evidence type="ECO:0000313" key="14">
    <source>
        <dbReference type="Proteomes" id="UP000694408"/>
    </source>
</evidence>
<comment type="subcellular location">
    <subcellularLocation>
        <location evidence="1">Nucleus</location>
    </subcellularLocation>
</comment>
<keyword evidence="9" id="KW-0539">Nucleus</keyword>
<evidence type="ECO:0000256" key="8">
    <source>
        <dbReference type="ARBA" id="ARBA00023163"/>
    </source>
</evidence>
<dbReference type="GO" id="GO:0005634">
    <property type="term" value="C:nucleus"/>
    <property type="evidence" value="ECO:0007669"/>
    <property type="project" value="UniProtKB-SubCell"/>
</dbReference>
<feature type="compositionally biased region" description="Polar residues" evidence="11">
    <location>
        <begin position="386"/>
        <end position="399"/>
    </location>
</feature>
<feature type="region of interest" description="Disordered" evidence="11">
    <location>
        <begin position="634"/>
        <end position="653"/>
    </location>
</feature>
<accession>A0A8C5IX39</accession>